<protein>
    <recommendedName>
        <fullName evidence="2">Tyrosine-protein phosphatase domain-containing protein</fullName>
    </recommendedName>
</protein>
<evidence type="ECO:0000313" key="3">
    <source>
        <dbReference type="EMBL" id="ACI49027.1"/>
    </source>
</evidence>
<dbReference type="Gene3D" id="3.90.190.10">
    <property type="entry name" value="Protein tyrosine phosphatase superfamily"/>
    <property type="match status" value="1"/>
</dbReference>
<keyword evidence="1" id="KW-0472">Membrane</keyword>
<evidence type="ECO:0000256" key="1">
    <source>
        <dbReference type="SAM" id="Phobius"/>
    </source>
</evidence>
<dbReference type="GO" id="GO:0004725">
    <property type="term" value="F:protein tyrosine phosphatase activity"/>
    <property type="evidence" value="ECO:0007669"/>
    <property type="project" value="InterPro"/>
</dbReference>
<dbReference type="EMBL" id="FJ362357">
    <property type="protein sequence ID" value="ACI49027.1"/>
    <property type="molecule type" value="Genomic_DNA"/>
</dbReference>
<feature type="transmembrane region" description="Helical" evidence="1">
    <location>
        <begin position="107"/>
        <end position="124"/>
    </location>
</feature>
<gene>
    <name evidence="3" type="ORF">Cbre_JD05.002</name>
    <name evidence="4" type="ORF">Cbre_JD21.002</name>
</gene>
<keyword evidence="1" id="KW-1133">Transmembrane helix</keyword>
<dbReference type="InterPro" id="IPR003595">
    <property type="entry name" value="Tyr_Pase_cat"/>
</dbReference>
<name>B6VBD4_CAEBE</name>
<dbReference type="AlphaFoldDB" id="B6VBD4"/>
<feature type="domain" description="Tyrosine-protein phosphatase" evidence="2">
    <location>
        <begin position="1"/>
        <end position="120"/>
    </location>
</feature>
<dbReference type="PROSITE" id="PS50055">
    <property type="entry name" value="TYR_PHOSPHATASE_PTP"/>
    <property type="match status" value="1"/>
</dbReference>
<dbReference type="Pfam" id="PF00102">
    <property type="entry name" value="Y_phosphatase"/>
    <property type="match status" value="1"/>
</dbReference>
<evidence type="ECO:0000259" key="2">
    <source>
        <dbReference type="PROSITE" id="PS50055"/>
    </source>
</evidence>
<organism evidence="3">
    <name type="scientific">Caenorhabditis brenneri</name>
    <name type="common">Nematode worm</name>
    <dbReference type="NCBI Taxonomy" id="135651"/>
    <lineage>
        <taxon>Eukaryota</taxon>
        <taxon>Metazoa</taxon>
        <taxon>Ecdysozoa</taxon>
        <taxon>Nematoda</taxon>
        <taxon>Chromadorea</taxon>
        <taxon>Rhabditida</taxon>
        <taxon>Rhabditina</taxon>
        <taxon>Rhabditomorpha</taxon>
        <taxon>Rhabditoidea</taxon>
        <taxon>Rhabditidae</taxon>
        <taxon>Peloderinae</taxon>
        <taxon>Caenorhabditis</taxon>
    </lineage>
</organism>
<reference evidence="3" key="1">
    <citation type="journal article" date="2008" name="Genome Res.">
        <title>Multigenome DNA sequence conservation identifies Hox cis-regulatory elements.</title>
        <authorList>
            <person name="Kuntz S.G."/>
            <person name="Schwarz E.M."/>
            <person name="DeModena J.A."/>
            <person name="De Buysscher T."/>
            <person name="Trout D."/>
            <person name="Shizuya H."/>
            <person name="Sternberg P.W."/>
            <person name="Wold B.J."/>
        </authorList>
    </citation>
    <scope>NUCLEOTIDE SEQUENCE</scope>
    <source>
        <strain evidence="3">CB5161</strain>
    </source>
</reference>
<dbReference type="SMART" id="SM00404">
    <property type="entry name" value="PTPc_motif"/>
    <property type="match status" value="1"/>
</dbReference>
<dbReference type="InterPro" id="IPR029021">
    <property type="entry name" value="Prot-tyrosine_phosphatase-like"/>
</dbReference>
<dbReference type="EMBL" id="FJ362373">
    <property type="protein sequence ID" value="ACI49155.1"/>
    <property type="molecule type" value="Genomic_DNA"/>
</dbReference>
<evidence type="ECO:0000313" key="4">
    <source>
        <dbReference type="EMBL" id="ACI49155.1"/>
    </source>
</evidence>
<dbReference type="InterPro" id="IPR000242">
    <property type="entry name" value="PTP_cat"/>
</dbReference>
<proteinExistence type="predicted"/>
<keyword evidence="1" id="KW-0812">Transmembrane</keyword>
<sequence>MNRWKTYLVQAPIVDKPGETEVYEFTHYHYTGWPNQSAPEDPTEVVKLLMTVRKTEKVLVHCSRPYIIVYAEIMYQEIAGSQNDGDVDYVGQLRWLRTKRAEPVERPVHFAFSLVVLNFMVFYVRSL</sequence>
<accession>B6VBD4</accession>
<dbReference type="SUPFAM" id="SSF52799">
    <property type="entry name" value="(Phosphotyrosine protein) phosphatases II"/>
    <property type="match status" value="1"/>
</dbReference>